<dbReference type="AlphaFoldDB" id="A0A6C0BFU1"/>
<dbReference type="EMBL" id="MN739151">
    <property type="protein sequence ID" value="QHS90862.1"/>
    <property type="molecule type" value="Genomic_DNA"/>
</dbReference>
<accession>A0A6C0BFU1</accession>
<organism evidence="1">
    <name type="scientific">viral metagenome</name>
    <dbReference type="NCBI Taxonomy" id="1070528"/>
    <lineage>
        <taxon>unclassified sequences</taxon>
        <taxon>metagenomes</taxon>
        <taxon>organismal metagenomes</taxon>
    </lineage>
</organism>
<protein>
    <submittedName>
        <fullName evidence="1">Uncharacterized protein</fullName>
    </submittedName>
</protein>
<evidence type="ECO:0000313" key="1">
    <source>
        <dbReference type="EMBL" id="QHS90862.1"/>
    </source>
</evidence>
<reference evidence="1" key="1">
    <citation type="journal article" date="2020" name="Nature">
        <title>Giant virus diversity and host interactions through global metagenomics.</title>
        <authorList>
            <person name="Schulz F."/>
            <person name="Roux S."/>
            <person name="Paez-Espino D."/>
            <person name="Jungbluth S."/>
            <person name="Walsh D.A."/>
            <person name="Denef V.J."/>
            <person name="McMahon K.D."/>
            <person name="Konstantinidis K.T."/>
            <person name="Eloe-Fadrosh E.A."/>
            <person name="Kyrpides N.C."/>
            <person name="Woyke T."/>
        </authorList>
    </citation>
    <scope>NUCLEOTIDE SEQUENCE</scope>
    <source>
        <strain evidence="1">GVMAG-M-3300010354-11</strain>
    </source>
</reference>
<sequence>MNQCTHCGMIEGFTDQMPSNVAPDLPSQMMVGMSQPPSDYQPFMKSECNYAAQPCIYTAQGTMLCPKEGLGACSQDEKQQKPFFGLF</sequence>
<proteinExistence type="predicted"/>
<name>A0A6C0BFU1_9ZZZZ</name>